<dbReference type="EMBL" id="BARU01031308">
    <property type="protein sequence ID" value="GAH73241.1"/>
    <property type="molecule type" value="Genomic_DNA"/>
</dbReference>
<dbReference type="InterPro" id="IPR038460">
    <property type="entry name" value="AcetylCoA_hyd_C_sf"/>
</dbReference>
<accession>X1HSU4</accession>
<reference evidence="2" key="1">
    <citation type="journal article" date="2014" name="Front. Microbiol.">
        <title>High frequency of phylogenetically diverse reductive dehalogenase-homologous genes in deep subseafloor sedimentary metagenomes.</title>
        <authorList>
            <person name="Kawai M."/>
            <person name="Futagami T."/>
            <person name="Toyoda A."/>
            <person name="Takaki Y."/>
            <person name="Nishi S."/>
            <person name="Hori S."/>
            <person name="Arai W."/>
            <person name="Tsubouchi T."/>
            <person name="Morono Y."/>
            <person name="Uchiyama I."/>
            <person name="Ito T."/>
            <person name="Fujiyama A."/>
            <person name="Inagaki F."/>
            <person name="Takami H."/>
        </authorList>
    </citation>
    <scope>NUCLEOTIDE SEQUENCE</scope>
    <source>
        <strain evidence="2">Expedition CK06-06</strain>
    </source>
</reference>
<dbReference type="AlphaFoldDB" id="X1HSU4"/>
<dbReference type="Pfam" id="PF13336">
    <property type="entry name" value="AcetylCoA_hyd_C"/>
    <property type="match status" value="1"/>
</dbReference>
<name>X1HSU4_9ZZZZ</name>
<evidence type="ECO:0000259" key="1">
    <source>
        <dbReference type="Pfam" id="PF13336"/>
    </source>
</evidence>
<dbReference type="GO" id="GO:0006083">
    <property type="term" value="P:acetate metabolic process"/>
    <property type="evidence" value="ECO:0007669"/>
    <property type="project" value="InterPro"/>
</dbReference>
<proteinExistence type="predicted"/>
<dbReference type="GO" id="GO:0008775">
    <property type="term" value="F:acetate CoA-transferase activity"/>
    <property type="evidence" value="ECO:0007669"/>
    <property type="project" value="InterPro"/>
</dbReference>
<evidence type="ECO:0000313" key="2">
    <source>
        <dbReference type="EMBL" id="GAH73241.1"/>
    </source>
</evidence>
<protein>
    <recommendedName>
        <fullName evidence="1">Acetyl-CoA hydrolase/transferase C-terminal domain-containing protein</fullName>
    </recommendedName>
</protein>
<feature type="non-terminal residue" evidence="2">
    <location>
        <position position="1"/>
    </location>
</feature>
<dbReference type="InterPro" id="IPR046433">
    <property type="entry name" value="ActCoA_hydro"/>
</dbReference>
<dbReference type="Gene3D" id="3.40.1080.20">
    <property type="entry name" value="Acetyl-CoA hydrolase/transferase C-terminal domain"/>
    <property type="match status" value="1"/>
</dbReference>
<gene>
    <name evidence="2" type="ORF">S03H2_49542</name>
</gene>
<organism evidence="2">
    <name type="scientific">marine sediment metagenome</name>
    <dbReference type="NCBI Taxonomy" id="412755"/>
    <lineage>
        <taxon>unclassified sequences</taxon>
        <taxon>metagenomes</taxon>
        <taxon>ecological metagenomes</taxon>
    </lineage>
</organism>
<dbReference type="SUPFAM" id="SSF100950">
    <property type="entry name" value="NagB/RpiA/CoA transferase-like"/>
    <property type="match status" value="1"/>
</dbReference>
<dbReference type="InterPro" id="IPR026888">
    <property type="entry name" value="AcetylCoA_hyd_C"/>
</dbReference>
<dbReference type="PANTHER" id="PTHR43609:SF1">
    <property type="entry name" value="ACETYL-COA HYDROLASE"/>
    <property type="match status" value="1"/>
</dbReference>
<comment type="caution">
    <text evidence="2">The sequence shown here is derived from an EMBL/GenBank/DDBJ whole genome shotgun (WGS) entry which is preliminary data.</text>
</comment>
<dbReference type="GO" id="GO:0003986">
    <property type="term" value="F:acetyl-CoA hydrolase activity"/>
    <property type="evidence" value="ECO:0007669"/>
    <property type="project" value="TreeGrafter"/>
</dbReference>
<dbReference type="PANTHER" id="PTHR43609">
    <property type="entry name" value="ACETYL-COA HYDROLASE"/>
    <property type="match status" value="1"/>
</dbReference>
<sequence length="105" mass="11825">YLSIFVTPSIAKNGDISCVVPMVSHVDHTEHDVQVIVTEQGLADLRGLSPRERAETIINNCTHPEYKSKLKNYYQRALGKGGHIPHLIEEALSWHKKFLETGSMK</sequence>
<dbReference type="InterPro" id="IPR037171">
    <property type="entry name" value="NagB/RpiA_transferase-like"/>
</dbReference>
<feature type="domain" description="Acetyl-CoA hydrolase/transferase C-terminal" evidence="1">
    <location>
        <begin position="3"/>
        <end position="73"/>
    </location>
</feature>